<feature type="compositionally biased region" description="Basic and acidic residues" evidence="1">
    <location>
        <begin position="169"/>
        <end position="178"/>
    </location>
</feature>
<feature type="region of interest" description="Disordered" evidence="1">
    <location>
        <begin position="242"/>
        <end position="298"/>
    </location>
</feature>
<name>A0A6J4UZC6_9BACT</name>
<feature type="compositionally biased region" description="Low complexity" evidence="1">
    <location>
        <begin position="9"/>
        <end position="20"/>
    </location>
</feature>
<feature type="compositionally biased region" description="Basic residues" evidence="1">
    <location>
        <begin position="133"/>
        <end position="142"/>
    </location>
</feature>
<organism evidence="2">
    <name type="scientific">uncultured Thermomicrobiales bacterium</name>
    <dbReference type="NCBI Taxonomy" id="1645740"/>
    <lineage>
        <taxon>Bacteria</taxon>
        <taxon>Pseudomonadati</taxon>
        <taxon>Thermomicrobiota</taxon>
        <taxon>Thermomicrobia</taxon>
        <taxon>Thermomicrobiales</taxon>
        <taxon>environmental samples</taxon>
    </lineage>
</organism>
<evidence type="ECO:0000256" key="1">
    <source>
        <dbReference type="SAM" id="MobiDB-lite"/>
    </source>
</evidence>
<feature type="compositionally biased region" description="Basic and acidic residues" evidence="1">
    <location>
        <begin position="113"/>
        <end position="124"/>
    </location>
</feature>
<gene>
    <name evidence="2" type="ORF">AVDCRST_MAG19-1934</name>
</gene>
<dbReference type="AlphaFoldDB" id="A0A6J4UZC6"/>
<proteinExistence type="predicted"/>
<feature type="region of interest" description="Disordered" evidence="1">
    <location>
        <begin position="56"/>
        <end position="230"/>
    </location>
</feature>
<feature type="compositionally biased region" description="Basic and acidic residues" evidence="1">
    <location>
        <begin position="244"/>
        <end position="259"/>
    </location>
</feature>
<dbReference type="EMBL" id="CADCWL010000086">
    <property type="protein sequence ID" value="CAA9562824.1"/>
    <property type="molecule type" value="Genomic_DNA"/>
</dbReference>
<accession>A0A6J4UZC6</accession>
<feature type="region of interest" description="Disordered" evidence="1">
    <location>
        <begin position="1"/>
        <end position="42"/>
    </location>
</feature>
<feature type="compositionally biased region" description="Basic and acidic residues" evidence="1">
    <location>
        <begin position="56"/>
        <end position="78"/>
    </location>
</feature>
<sequence>MTDRRQEPRSAAARRAVVGEARPETIGVPTARGPDVDAATPPPLFRRCRLAIEGRPERADGAFRTPESARGDDLRLQRPGEPLPGLGLDHAGRRRLRPGVGDGETVRRLRARPRPDPLRARAGDLRSGPPVFRRGRALRPRHQPAQALLPGVHPGGGTLLHPVGPRRRDRGEAEHGDRAVTPADLLEDGGNDRDHQRRCRRRRRQPGGLPGGAAAGGRRRGGRLRPERGRHYWAERAANVRSGGHLERRFPGPKGRDDDVLPAEAAAARPGRRAERTDRMDRGVGGGPRWVHRASGGG</sequence>
<protein>
    <submittedName>
        <fullName evidence="2">Uncharacterized protein</fullName>
    </submittedName>
</protein>
<evidence type="ECO:0000313" key="2">
    <source>
        <dbReference type="EMBL" id="CAA9562824.1"/>
    </source>
</evidence>
<feature type="compositionally biased region" description="Basic residues" evidence="1">
    <location>
        <begin position="196"/>
        <end position="205"/>
    </location>
</feature>
<feature type="compositionally biased region" description="Basic and acidic residues" evidence="1">
    <location>
        <begin position="272"/>
        <end position="282"/>
    </location>
</feature>
<reference evidence="2" key="1">
    <citation type="submission" date="2020-02" db="EMBL/GenBank/DDBJ databases">
        <authorList>
            <person name="Meier V. D."/>
        </authorList>
    </citation>
    <scope>NUCLEOTIDE SEQUENCE</scope>
    <source>
        <strain evidence="2">AVDCRST_MAG19</strain>
    </source>
</reference>